<comment type="caution">
    <text evidence="2">The sequence shown here is derived from an EMBL/GenBank/DDBJ whole genome shotgun (WGS) entry which is preliminary data.</text>
</comment>
<name>A0AAV3U2Y9_9ALTE</name>
<dbReference type="PANTHER" id="PTHR33121">
    <property type="entry name" value="CYCLIC DI-GMP PHOSPHODIESTERASE PDEF"/>
    <property type="match status" value="1"/>
</dbReference>
<dbReference type="InterPro" id="IPR050706">
    <property type="entry name" value="Cyclic-di-GMP_PDE-like"/>
</dbReference>
<dbReference type="CDD" id="cd01948">
    <property type="entry name" value="EAL"/>
    <property type="match status" value="1"/>
</dbReference>
<dbReference type="SMART" id="SM00065">
    <property type="entry name" value="GAF"/>
    <property type="match status" value="1"/>
</dbReference>
<sequence length="418" mass="46461">MAKVLNDPTLQQYDSFHLAGDLLAFTIERKLFSTDAILKKLLNHVRQSMGMEIAFVSEIFEGRRVFRYVDYEGDFRPFQVEDSDPVDETYCLRIIDGRLPELILDTSQNSITAGLTATAAYSIGNYIGVPIIFSDNTVYGTFCCFSRQPDHTLSARDVENLRFLAHCAGLVIEKDIGGLRGYARKHRLIKNVIDESQFFPVFQPIFDLQSNQVSGFEALTRFIAKPRKTPEHWFQEASNVGLQQDLEMAALTAAMEALPGPLKHSISVNLSPESLMGNQQSILQALPRDQTLVIEITEHDVIEDYALVNRALALFREKGIKLAVDDVGAGFACLKHILLLKPDIIKIDQAIVKSIDGNRDAQAITRAMVTFAQEIQCDVIAEGVETAEELACLKQLGVAKGQGFLLGVPNKGAISRWV</sequence>
<dbReference type="RefSeq" id="WP_345422399.1">
    <property type="nucleotide sequence ID" value="NZ_AP031496.1"/>
</dbReference>
<dbReference type="EMBL" id="BAABLX010000023">
    <property type="protein sequence ID" value="GAA4944745.1"/>
    <property type="molecule type" value="Genomic_DNA"/>
</dbReference>
<dbReference type="AlphaFoldDB" id="A0AAV3U2Y9"/>
<dbReference type="InterPro" id="IPR001633">
    <property type="entry name" value="EAL_dom"/>
</dbReference>
<dbReference type="SUPFAM" id="SSF141868">
    <property type="entry name" value="EAL domain-like"/>
    <property type="match status" value="1"/>
</dbReference>
<keyword evidence="3" id="KW-1185">Reference proteome</keyword>
<dbReference type="InterPro" id="IPR029016">
    <property type="entry name" value="GAF-like_dom_sf"/>
</dbReference>
<accession>A0AAV3U2Y9</accession>
<evidence type="ECO:0000259" key="1">
    <source>
        <dbReference type="PROSITE" id="PS50883"/>
    </source>
</evidence>
<dbReference type="Proteomes" id="UP001409585">
    <property type="component" value="Unassembled WGS sequence"/>
</dbReference>
<dbReference type="InterPro" id="IPR035919">
    <property type="entry name" value="EAL_sf"/>
</dbReference>
<dbReference type="PROSITE" id="PS50883">
    <property type="entry name" value="EAL"/>
    <property type="match status" value="1"/>
</dbReference>
<dbReference type="InterPro" id="IPR003018">
    <property type="entry name" value="GAF"/>
</dbReference>
<proteinExistence type="predicted"/>
<evidence type="ECO:0000313" key="3">
    <source>
        <dbReference type="Proteomes" id="UP001409585"/>
    </source>
</evidence>
<dbReference type="SUPFAM" id="SSF55781">
    <property type="entry name" value="GAF domain-like"/>
    <property type="match status" value="1"/>
</dbReference>
<dbReference type="GO" id="GO:0071111">
    <property type="term" value="F:cyclic-guanylate-specific phosphodiesterase activity"/>
    <property type="evidence" value="ECO:0007669"/>
    <property type="project" value="InterPro"/>
</dbReference>
<dbReference type="PANTHER" id="PTHR33121:SF76">
    <property type="entry name" value="SIGNALING PROTEIN"/>
    <property type="match status" value="1"/>
</dbReference>
<feature type="domain" description="EAL" evidence="1">
    <location>
        <begin position="182"/>
        <end position="418"/>
    </location>
</feature>
<evidence type="ECO:0000313" key="2">
    <source>
        <dbReference type="EMBL" id="GAA4944745.1"/>
    </source>
</evidence>
<protein>
    <recommendedName>
        <fullName evidence="1">EAL domain-containing protein</fullName>
    </recommendedName>
</protein>
<reference evidence="3" key="1">
    <citation type="journal article" date="2019" name="Int. J. Syst. Evol. Microbiol.">
        <title>The Global Catalogue of Microorganisms (GCM) 10K type strain sequencing project: providing services to taxonomists for standard genome sequencing and annotation.</title>
        <authorList>
            <consortium name="The Broad Institute Genomics Platform"/>
            <consortium name="The Broad Institute Genome Sequencing Center for Infectious Disease"/>
            <person name="Wu L."/>
            <person name="Ma J."/>
        </authorList>
    </citation>
    <scope>NUCLEOTIDE SEQUENCE [LARGE SCALE GENOMIC DNA]</scope>
    <source>
        <strain evidence="3">JCM 19134</strain>
    </source>
</reference>
<organism evidence="2 3">
    <name type="scientific">Halioxenophilus aromaticivorans</name>
    <dbReference type="NCBI Taxonomy" id="1306992"/>
    <lineage>
        <taxon>Bacteria</taxon>
        <taxon>Pseudomonadati</taxon>
        <taxon>Pseudomonadota</taxon>
        <taxon>Gammaproteobacteria</taxon>
        <taxon>Alteromonadales</taxon>
        <taxon>Alteromonadaceae</taxon>
        <taxon>Halioxenophilus</taxon>
    </lineage>
</organism>
<gene>
    <name evidence="2" type="ORF">GCM10025791_24770</name>
</gene>
<dbReference type="Pfam" id="PF00563">
    <property type="entry name" value="EAL"/>
    <property type="match status" value="1"/>
</dbReference>
<dbReference type="Gene3D" id="3.20.20.450">
    <property type="entry name" value="EAL domain"/>
    <property type="match status" value="1"/>
</dbReference>
<dbReference type="Gene3D" id="3.30.450.40">
    <property type="match status" value="1"/>
</dbReference>
<dbReference type="Pfam" id="PF13185">
    <property type="entry name" value="GAF_2"/>
    <property type="match status" value="1"/>
</dbReference>
<dbReference type="SMART" id="SM00052">
    <property type="entry name" value="EAL"/>
    <property type="match status" value="1"/>
</dbReference>